<keyword evidence="2" id="KW-1185">Reference proteome</keyword>
<evidence type="ECO:0000259" key="1">
    <source>
        <dbReference type="SMART" id="SM01361"/>
    </source>
</evidence>
<dbReference type="SUPFAM" id="SSF48239">
    <property type="entry name" value="Terpenoid cyclases/Protein prenyltransferases"/>
    <property type="match status" value="1"/>
</dbReference>
<organism evidence="2 3">
    <name type="scientific">Saccoglossus kowalevskii</name>
    <name type="common">Acorn worm</name>
    <dbReference type="NCBI Taxonomy" id="10224"/>
    <lineage>
        <taxon>Eukaryota</taxon>
        <taxon>Metazoa</taxon>
        <taxon>Hemichordata</taxon>
        <taxon>Enteropneusta</taxon>
        <taxon>Harrimaniidae</taxon>
        <taxon>Saccoglossus</taxon>
    </lineage>
</organism>
<dbReference type="InterPro" id="IPR008930">
    <property type="entry name" value="Terpenoid_cyclase/PrenylTrfase"/>
</dbReference>
<gene>
    <name evidence="3" type="primary">LOC102808530</name>
</gene>
<dbReference type="SMART" id="SM01361">
    <property type="entry name" value="A2M_recep"/>
    <property type="match status" value="1"/>
</dbReference>
<dbReference type="InterPro" id="IPR050473">
    <property type="entry name" value="A2M/Complement_sys"/>
</dbReference>
<feature type="non-terminal residue" evidence="3">
    <location>
        <position position="285"/>
    </location>
</feature>
<reference evidence="3" key="1">
    <citation type="submission" date="2025-08" db="UniProtKB">
        <authorList>
            <consortium name="RefSeq"/>
        </authorList>
    </citation>
    <scope>IDENTIFICATION</scope>
    <source>
        <tissue evidence="3">Testes</tissue>
    </source>
</reference>
<dbReference type="Proteomes" id="UP000694865">
    <property type="component" value="Unplaced"/>
</dbReference>
<dbReference type="InterPro" id="IPR011626">
    <property type="entry name" value="Alpha-macroglobulin_TED"/>
</dbReference>
<dbReference type="GeneID" id="102808530"/>
<name>A0ABM0MEM7_SACKO</name>
<dbReference type="SUPFAM" id="SSF49410">
    <property type="entry name" value="Alpha-macroglobulin receptor domain"/>
    <property type="match status" value="1"/>
</dbReference>
<evidence type="ECO:0000313" key="3">
    <source>
        <dbReference type="RefSeq" id="XP_006818468.1"/>
    </source>
</evidence>
<dbReference type="PANTHER" id="PTHR11412:SF166">
    <property type="entry name" value="NTR DOMAIN-CONTAINING PROTEIN"/>
    <property type="match status" value="1"/>
</dbReference>
<protein>
    <submittedName>
        <fullName evidence="3">Alpha-2-macroglobulin-like</fullName>
    </submittedName>
</protein>
<dbReference type="Pfam" id="PF07678">
    <property type="entry name" value="TED_complement"/>
    <property type="match status" value="1"/>
</dbReference>
<sequence length="285" mass="32205">YKYFEKHRQSNVIDIRMPVDVIPDSPECRVNIVETNSRHWTTDAAIFGDGNKPYWYTHNPSAIEVETTAYALLTQVELDNIAYSNAIVVWLTSQRNSQGGFISTQDTIIALYALVKYSSAAKNVIETPVHMNCTITKGAGDAYNEVITLNDEGSMVQHIREVPVGGKLYIDTTGTGIGNLQVEVRYNTPALYAETCAFNITVNVVEPRLRRRDNTLSNTIIHLTVTMKNNEAPFQSYDINKRSVIFYIDQITNQTDVTIEFDIRQVYNVGKIQPVAVKVYDYYSP</sequence>
<proteinExistence type="predicted"/>
<feature type="domain" description="Alpha-macroglobulin receptor-binding" evidence="1">
    <location>
        <begin position="217"/>
        <end position="284"/>
    </location>
</feature>
<dbReference type="InterPro" id="IPR009048">
    <property type="entry name" value="A-macroglobulin_rcpt-bd"/>
</dbReference>
<dbReference type="PANTHER" id="PTHR11412">
    <property type="entry name" value="MACROGLOBULIN / COMPLEMENT"/>
    <property type="match status" value="1"/>
</dbReference>
<dbReference type="RefSeq" id="XP_006818468.1">
    <property type="nucleotide sequence ID" value="XM_006818405.1"/>
</dbReference>
<dbReference type="Gene3D" id="1.50.10.20">
    <property type="match status" value="1"/>
</dbReference>
<evidence type="ECO:0000313" key="2">
    <source>
        <dbReference type="Proteomes" id="UP000694865"/>
    </source>
</evidence>
<dbReference type="Gene3D" id="2.60.120.1540">
    <property type="match status" value="1"/>
</dbReference>
<dbReference type="Pfam" id="PF07677">
    <property type="entry name" value="A2M_recep"/>
    <property type="match status" value="1"/>
</dbReference>
<dbReference type="Gene3D" id="2.60.40.690">
    <property type="entry name" value="Alpha-macroglobulin, receptor-binding domain"/>
    <property type="match status" value="1"/>
</dbReference>
<feature type="non-terminal residue" evidence="3">
    <location>
        <position position="1"/>
    </location>
</feature>
<accession>A0ABM0MEM7</accession>
<dbReference type="InterPro" id="IPR036595">
    <property type="entry name" value="A-macroglobulin_rcpt-bd_sf"/>
</dbReference>